<comment type="caution">
    <text evidence="2">The sequence shown here is derived from an EMBL/GenBank/DDBJ whole genome shotgun (WGS) entry which is preliminary data.</text>
</comment>
<evidence type="ECO:0000313" key="2">
    <source>
        <dbReference type="EMBL" id="KAB8037119.1"/>
    </source>
</evidence>
<dbReference type="Proteomes" id="UP000437748">
    <property type="component" value="Unassembled WGS sequence"/>
</dbReference>
<dbReference type="InterPro" id="IPR000086">
    <property type="entry name" value="NUDIX_hydrolase_dom"/>
</dbReference>
<dbReference type="OrthoDB" id="9816040at2"/>
<dbReference type="Gene3D" id="3.90.79.10">
    <property type="entry name" value="Nucleoside Triphosphate Pyrophosphohydrolase"/>
    <property type="match status" value="1"/>
</dbReference>
<reference evidence="2 3" key="1">
    <citation type="submission" date="2019-10" db="EMBL/GenBank/DDBJ databases">
        <title>New species of Slilvanegrellaceae.</title>
        <authorList>
            <person name="Pitt A."/>
            <person name="Hahn M.W."/>
        </authorList>
    </citation>
    <scope>NUCLEOTIDE SEQUENCE [LARGE SCALE GENOMIC DNA]</scope>
    <source>
        <strain evidence="2 3">SP-Ram-0.45-NSY-1</strain>
    </source>
</reference>
<dbReference type="EMBL" id="WFLM01000005">
    <property type="protein sequence ID" value="KAB8037119.1"/>
    <property type="molecule type" value="Genomic_DNA"/>
</dbReference>
<name>A0A6N6VUK4_9BACT</name>
<dbReference type="PROSITE" id="PS51462">
    <property type="entry name" value="NUDIX"/>
    <property type="match status" value="1"/>
</dbReference>
<dbReference type="RefSeq" id="WP_153421536.1">
    <property type="nucleotide sequence ID" value="NZ_WFLM01000005.1"/>
</dbReference>
<gene>
    <name evidence="2" type="ORF">GCL60_14920</name>
</gene>
<accession>A0A6N6VUK4</accession>
<dbReference type="SUPFAM" id="SSF55811">
    <property type="entry name" value="Nudix"/>
    <property type="match status" value="1"/>
</dbReference>
<dbReference type="Pfam" id="PF00293">
    <property type="entry name" value="NUDIX"/>
    <property type="match status" value="1"/>
</dbReference>
<proteinExistence type="predicted"/>
<protein>
    <submittedName>
        <fullName evidence="2">NUDIX domain-containing protein</fullName>
    </submittedName>
</protein>
<evidence type="ECO:0000259" key="1">
    <source>
        <dbReference type="PROSITE" id="PS51462"/>
    </source>
</evidence>
<organism evidence="2 3">
    <name type="scientific">Silvanigrella paludirubra</name>
    <dbReference type="NCBI Taxonomy" id="2499159"/>
    <lineage>
        <taxon>Bacteria</taxon>
        <taxon>Pseudomonadati</taxon>
        <taxon>Bdellovibrionota</taxon>
        <taxon>Oligoflexia</taxon>
        <taxon>Silvanigrellales</taxon>
        <taxon>Silvanigrellaceae</taxon>
        <taxon>Silvanigrella</taxon>
    </lineage>
</organism>
<dbReference type="AlphaFoldDB" id="A0A6N6VUK4"/>
<feature type="domain" description="Nudix hydrolase" evidence="1">
    <location>
        <begin position="1"/>
        <end position="139"/>
    </location>
</feature>
<sequence length="149" mass="18021">MFRQNVAALIKFKDKYVACFRSDHSTWQNVQGGIEDSDKSPLKAIIRETKEELGLEENDFKIIYQSKYWRRYFFPKEILKKERFKGNIGQEQLWFLIELKNFNSINLEKSVGEFQKVDLFDIERFLETYSKWKKPGFYDFCRELGVIKY</sequence>
<dbReference type="InterPro" id="IPR015797">
    <property type="entry name" value="NUDIX_hydrolase-like_dom_sf"/>
</dbReference>
<evidence type="ECO:0000313" key="3">
    <source>
        <dbReference type="Proteomes" id="UP000437748"/>
    </source>
</evidence>
<keyword evidence="3" id="KW-1185">Reference proteome</keyword>